<feature type="region of interest" description="Disordered" evidence="1">
    <location>
        <begin position="28"/>
        <end position="152"/>
    </location>
</feature>
<proteinExistence type="predicted"/>
<feature type="compositionally biased region" description="Low complexity" evidence="1">
    <location>
        <begin position="75"/>
        <end position="92"/>
    </location>
</feature>
<name>A0A4V1J202_9FUNG</name>
<organism evidence="3 4">
    <name type="scientific">Syncephalis pseudoplumigaleata</name>
    <dbReference type="NCBI Taxonomy" id="1712513"/>
    <lineage>
        <taxon>Eukaryota</taxon>
        <taxon>Fungi</taxon>
        <taxon>Fungi incertae sedis</taxon>
        <taxon>Zoopagomycota</taxon>
        <taxon>Zoopagomycotina</taxon>
        <taxon>Zoopagomycetes</taxon>
        <taxon>Zoopagales</taxon>
        <taxon>Piptocephalidaceae</taxon>
        <taxon>Syncephalis</taxon>
    </lineage>
</organism>
<feature type="compositionally biased region" description="Low complexity" evidence="1">
    <location>
        <begin position="129"/>
        <end position="141"/>
    </location>
</feature>
<keyword evidence="2" id="KW-0732">Signal</keyword>
<feature type="chain" id="PRO_5020745851" evidence="2">
    <location>
        <begin position="23"/>
        <end position="181"/>
    </location>
</feature>
<dbReference type="EMBL" id="KZ989320">
    <property type="protein sequence ID" value="RKP26849.1"/>
    <property type="molecule type" value="Genomic_DNA"/>
</dbReference>
<evidence type="ECO:0000313" key="3">
    <source>
        <dbReference type="EMBL" id="RKP26849.1"/>
    </source>
</evidence>
<dbReference type="AlphaFoldDB" id="A0A4V1J202"/>
<accession>A0A4V1J202</accession>
<feature type="compositionally biased region" description="Gly residues" evidence="1">
    <location>
        <begin position="36"/>
        <end position="45"/>
    </location>
</feature>
<feature type="signal peptide" evidence="2">
    <location>
        <begin position="1"/>
        <end position="22"/>
    </location>
</feature>
<evidence type="ECO:0000256" key="1">
    <source>
        <dbReference type="SAM" id="MobiDB-lite"/>
    </source>
</evidence>
<feature type="compositionally biased region" description="Polar residues" evidence="1">
    <location>
        <begin position="113"/>
        <end position="128"/>
    </location>
</feature>
<keyword evidence="4" id="KW-1185">Reference proteome</keyword>
<evidence type="ECO:0000256" key="2">
    <source>
        <dbReference type="SAM" id="SignalP"/>
    </source>
</evidence>
<evidence type="ECO:0000313" key="4">
    <source>
        <dbReference type="Proteomes" id="UP000278143"/>
    </source>
</evidence>
<sequence>MNFYVKTAVLLAAAMLASGAAAQADVQHSTGDSHGLEGGFPGGLGHSHPSGPLGSASSGGSSSGGGVDLIHSGASVPSSTPVSSTPPSLLPSDTGEKGNSVANIPTAGAGTSPLDTATGSSGSTMNTRSSATPSSSPLDSPVRMSSSDGMREATPPIVYEPKLVWAGAVALAVLTPFMALV</sequence>
<feature type="compositionally biased region" description="Low complexity" evidence="1">
    <location>
        <begin position="46"/>
        <end position="60"/>
    </location>
</feature>
<gene>
    <name evidence="3" type="ORF">SYNPS1DRAFT_27469</name>
</gene>
<protein>
    <submittedName>
        <fullName evidence="3">Uncharacterized protein</fullName>
    </submittedName>
</protein>
<reference evidence="4" key="1">
    <citation type="journal article" date="2018" name="Nat. Microbiol.">
        <title>Leveraging single-cell genomics to expand the fungal tree of life.</title>
        <authorList>
            <person name="Ahrendt S.R."/>
            <person name="Quandt C.A."/>
            <person name="Ciobanu D."/>
            <person name="Clum A."/>
            <person name="Salamov A."/>
            <person name="Andreopoulos B."/>
            <person name="Cheng J.F."/>
            <person name="Woyke T."/>
            <person name="Pelin A."/>
            <person name="Henrissat B."/>
            <person name="Reynolds N.K."/>
            <person name="Benny G.L."/>
            <person name="Smith M.E."/>
            <person name="James T.Y."/>
            <person name="Grigoriev I.V."/>
        </authorList>
    </citation>
    <scope>NUCLEOTIDE SEQUENCE [LARGE SCALE GENOMIC DNA]</scope>
    <source>
        <strain evidence="4">Benny S71-1</strain>
    </source>
</reference>
<dbReference type="Proteomes" id="UP000278143">
    <property type="component" value="Unassembled WGS sequence"/>
</dbReference>